<evidence type="ECO:0000313" key="1">
    <source>
        <dbReference type="EMBL" id="KAK3746778.1"/>
    </source>
</evidence>
<dbReference type="AlphaFoldDB" id="A0AAE0YI05"/>
<protein>
    <submittedName>
        <fullName evidence="1">Uncharacterized protein</fullName>
    </submittedName>
</protein>
<dbReference type="Proteomes" id="UP001283361">
    <property type="component" value="Unassembled WGS sequence"/>
</dbReference>
<dbReference type="EMBL" id="JAWDGP010006115">
    <property type="protein sequence ID" value="KAK3746778.1"/>
    <property type="molecule type" value="Genomic_DNA"/>
</dbReference>
<keyword evidence="2" id="KW-1185">Reference proteome</keyword>
<organism evidence="1 2">
    <name type="scientific">Elysia crispata</name>
    <name type="common">lettuce slug</name>
    <dbReference type="NCBI Taxonomy" id="231223"/>
    <lineage>
        <taxon>Eukaryota</taxon>
        <taxon>Metazoa</taxon>
        <taxon>Spiralia</taxon>
        <taxon>Lophotrochozoa</taxon>
        <taxon>Mollusca</taxon>
        <taxon>Gastropoda</taxon>
        <taxon>Heterobranchia</taxon>
        <taxon>Euthyneura</taxon>
        <taxon>Panpulmonata</taxon>
        <taxon>Sacoglossa</taxon>
        <taxon>Placobranchoidea</taxon>
        <taxon>Plakobranchidae</taxon>
        <taxon>Elysia</taxon>
    </lineage>
</organism>
<accession>A0AAE0YI05</accession>
<evidence type="ECO:0000313" key="2">
    <source>
        <dbReference type="Proteomes" id="UP001283361"/>
    </source>
</evidence>
<reference evidence="1" key="1">
    <citation type="journal article" date="2023" name="G3 (Bethesda)">
        <title>A reference genome for the long-term kleptoplast-retaining sea slug Elysia crispata morphotype clarki.</title>
        <authorList>
            <person name="Eastman K.E."/>
            <person name="Pendleton A.L."/>
            <person name="Shaikh M.A."/>
            <person name="Suttiyut T."/>
            <person name="Ogas R."/>
            <person name="Tomko P."/>
            <person name="Gavelis G."/>
            <person name="Widhalm J.R."/>
            <person name="Wisecaver J.H."/>
        </authorList>
    </citation>
    <scope>NUCLEOTIDE SEQUENCE</scope>
    <source>
        <strain evidence="1">ECLA1</strain>
    </source>
</reference>
<gene>
    <name evidence="1" type="ORF">RRG08_031307</name>
</gene>
<name>A0AAE0YI05_9GAST</name>
<sequence>MDIVLRKPGIDTYRSYSYYLKTGLGLQSQVILVRKIRRVSPRQLALVKPTHFRYFILEVTLREDDDRSTRDPAPSGSVVLPGITFYGGQN</sequence>
<comment type="caution">
    <text evidence="1">The sequence shown here is derived from an EMBL/GenBank/DDBJ whole genome shotgun (WGS) entry which is preliminary data.</text>
</comment>
<proteinExistence type="predicted"/>